<dbReference type="AlphaFoldDB" id="A0A9X1HLH5"/>
<feature type="transmembrane region" description="Helical" evidence="9">
    <location>
        <begin position="121"/>
        <end position="142"/>
    </location>
</feature>
<dbReference type="PANTHER" id="PTHR35011:SF2">
    <property type="entry name" value="2,3-DIKETO-L-GULONATE TRAP TRANSPORTER SMALL PERMEASE PROTEIN YIAM"/>
    <property type="match status" value="1"/>
</dbReference>
<evidence type="ECO:0000256" key="9">
    <source>
        <dbReference type="SAM" id="Phobius"/>
    </source>
</evidence>
<evidence type="ECO:0000256" key="1">
    <source>
        <dbReference type="ARBA" id="ARBA00004429"/>
    </source>
</evidence>
<keyword evidence="12" id="KW-1185">Reference proteome</keyword>
<comment type="subcellular location">
    <subcellularLocation>
        <location evidence="1">Cell inner membrane</location>
        <topology evidence="1">Multi-pass membrane protein</topology>
    </subcellularLocation>
</comment>
<evidence type="ECO:0000313" key="11">
    <source>
        <dbReference type="EMBL" id="MCA6074091.1"/>
    </source>
</evidence>
<keyword evidence="6 9" id="KW-1133">Transmembrane helix</keyword>
<evidence type="ECO:0000313" key="12">
    <source>
        <dbReference type="Proteomes" id="UP001139409"/>
    </source>
</evidence>
<evidence type="ECO:0000256" key="4">
    <source>
        <dbReference type="ARBA" id="ARBA00022519"/>
    </source>
</evidence>
<feature type="transmembrane region" description="Helical" evidence="9">
    <location>
        <begin position="7"/>
        <end position="29"/>
    </location>
</feature>
<dbReference type="Pfam" id="PF04290">
    <property type="entry name" value="DctQ"/>
    <property type="match status" value="1"/>
</dbReference>
<dbReference type="PANTHER" id="PTHR35011">
    <property type="entry name" value="2,3-DIKETO-L-GULONATE TRAP TRANSPORTER SMALL PERMEASE PROTEIN YIAM"/>
    <property type="match status" value="1"/>
</dbReference>
<organism evidence="11 12">
    <name type="scientific">Fulvivirga sedimenti</name>
    <dbReference type="NCBI Taxonomy" id="2879465"/>
    <lineage>
        <taxon>Bacteria</taxon>
        <taxon>Pseudomonadati</taxon>
        <taxon>Bacteroidota</taxon>
        <taxon>Cytophagia</taxon>
        <taxon>Cytophagales</taxon>
        <taxon>Fulvivirgaceae</taxon>
        <taxon>Fulvivirga</taxon>
    </lineage>
</organism>
<keyword evidence="3" id="KW-1003">Cell membrane</keyword>
<reference evidence="11" key="1">
    <citation type="submission" date="2021-09" db="EMBL/GenBank/DDBJ databases">
        <title>Fulvivirga sp. isolated from coastal sediment.</title>
        <authorList>
            <person name="Yu H."/>
        </authorList>
    </citation>
    <scope>NUCLEOTIDE SEQUENCE</scope>
    <source>
        <strain evidence="11">1062</strain>
    </source>
</reference>
<comment type="similarity">
    <text evidence="8">Belongs to the TRAP transporter small permease family.</text>
</comment>
<keyword evidence="2" id="KW-0813">Transport</keyword>
<evidence type="ECO:0000256" key="5">
    <source>
        <dbReference type="ARBA" id="ARBA00022692"/>
    </source>
</evidence>
<proteinExistence type="inferred from homology"/>
<feature type="transmembrane region" description="Helical" evidence="9">
    <location>
        <begin position="44"/>
        <end position="63"/>
    </location>
</feature>
<evidence type="ECO:0000256" key="7">
    <source>
        <dbReference type="ARBA" id="ARBA00023136"/>
    </source>
</evidence>
<feature type="transmembrane region" description="Helical" evidence="9">
    <location>
        <begin position="84"/>
        <end position="109"/>
    </location>
</feature>
<dbReference type="GO" id="GO:0022857">
    <property type="term" value="F:transmembrane transporter activity"/>
    <property type="evidence" value="ECO:0007669"/>
    <property type="project" value="TreeGrafter"/>
</dbReference>
<protein>
    <submittedName>
        <fullName evidence="11">TRAP transporter small permease</fullName>
    </submittedName>
</protein>
<dbReference type="EMBL" id="JAIXNE010000001">
    <property type="protein sequence ID" value="MCA6074091.1"/>
    <property type="molecule type" value="Genomic_DNA"/>
</dbReference>
<keyword evidence="7 9" id="KW-0472">Membrane</keyword>
<evidence type="ECO:0000259" key="10">
    <source>
        <dbReference type="Pfam" id="PF04290"/>
    </source>
</evidence>
<evidence type="ECO:0000256" key="6">
    <source>
        <dbReference type="ARBA" id="ARBA00022989"/>
    </source>
</evidence>
<dbReference type="InterPro" id="IPR055348">
    <property type="entry name" value="DctQ"/>
</dbReference>
<feature type="domain" description="Tripartite ATP-independent periplasmic transporters DctQ component" evidence="10">
    <location>
        <begin position="21"/>
        <end position="151"/>
    </location>
</feature>
<sequence length="160" mass="18342">MRKTVDRFIAILLAILLALMTLDILYGVFTRYVLANQSEWTDELARYLMIWISILGAAFVSGRGEHIAIDLFRRGRNPHRERRLQIFISGVVLIFVIVVFLIGGIRYAYLTFSLGQMSASLNIPVGYVYLVLPLSGIFICYYKIYDLLKLIGDKNQASWK</sequence>
<accession>A0A9X1HLH5</accession>
<evidence type="ECO:0000256" key="2">
    <source>
        <dbReference type="ARBA" id="ARBA00022448"/>
    </source>
</evidence>
<dbReference type="GO" id="GO:0015740">
    <property type="term" value="P:C4-dicarboxylate transport"/>
    <property type="evidence" value="ECO:0007669"/>
    <property type="project" value="TreeGrafter"/>
</dbReference>
<dbReference type="InterPro" id="IPR007387">
    <property type="entry name" value="TRAP_DctQ"/>
</dbReference>
<evidence type="ECO:0000256" key="3">
    <source>
        <dbReference type="ARBA" id="ARBA00022475"/>
    </source>
</evidence>
<name>A0A9X1HLH5_9BACT</name>
<dbReference type="GO" id="GO:0005886">
    <property type="term" value="C:plasma membrane"/>
    <property type="evidence" value="ECO:0007669"/>
    <property type="project" value="UniProtKB-SubCell"/>
</dbReference>
<evidence type="ECO:0000256" key="8">
    <source>
        <dbReference type="ARBA" id="ARBA00038436"/>
    </source>
</evidence>
<dbReference type="Proteomes" id="UP001139409">
    <property type="component" value="Unassembled WGS sequence"/>
</dbReference>
<comment type="caution">
    <text evidence="11">The sequence shown here is derived from an EMBL/GenBank/DDBJ whole genome shotgun (WGS) entry which is preliminary data.</text>
</comment>
<dbReference type="RefSeq" id="WP_225697196.1">
    <property type="nucleotide sequence ID" value="NZ_JAIXNE010000001.1"/>
</dbReference>
<keyword evidence="4" id="KW-0997">Cell inner membrane</keyword>
<gene>
    <name evidence="11" type="ORF">LDX50_04385</name>
</gene>
<keyword evidence="5 9" id="KW-0812">Transmembrane</keyword>